<feature type="domain" description="Deltex C-terminal" evidence="6">
    <location>
        <begin position="162"/>
        <end position="230"/>
    </location>
</feature>
<dbReference type="SUPFAM" id="SSF57850">
    <property type="entry name" value="RING/U-box"/>
    <property type="match status" value="1"/>
</dbReference>
<evidence type="ECO:0000256" key="1">
    <source>
        <dbReference type="ARBA" id="ARBA00000900"/>
    </source>
</evidence>
<keyword evidence="5" id="KW-0963">Cytoplasm</keyword>
<protein>
    <recommendedName>
        <fullName evidence="5">E3 ubiquitin-protein ligase</fullName>
        <ecNumber evidence="5">2.3.2.27</ecNumber>
    </recommendedName>
</protein>
<comment type="similarity">
    <text evidence="5">Belongs to the Deltex family.</text>
</comment>
<evidence type="ECO:0000256" key="3">
    <source>
        <dbReference type="ARBA" id="ARBA00022679"/>
    </source>
</evidence>
<accession>A0A091LMT2</accession>
<dbReference type="InterPro" id="IPR039399">
    <property type="entry name" value="Deltex_C_sf"/>
</dbReference>
<feature type="non-terminal residue" evidence="7">
    <location>
        <position position="1"/>
    </location>
</feature>
<dbReference type="PANTHER" id="PTHR12622">
    <property type="entry name" value="DELTEX-RELATED"/>
    <property type="match status" value="1"/>
</dbReference>
<evidence type="ECO:0000256" key="4">
    <source>
        <dbReference type="ARBA" id="ARBA00022723"/>
    </source>
</evidence>
<name>A0A091LMT2_CATAU</name>
<dbReference type="Pfam" id="PF18102">
    <property type="entry name" value="DTC"/>
    <property type="match status" value="1"/>
</dbReference>
<dbReference type="InterPro" id="IPR039396">
    <property type="entry name" value="Deltex_C"/>
</dbReference>
<dbReference type="InterPro" id="IPR013083">
    <property type="entry name" value="Znf_RING/FYVE/PHD"/>
</dbReference>
<dbReference type="UniPathway" id="UPA00143"/>
<dbReference type="InterPro" id="IPR039398">
    <property type="entry name" value="Deltex_fam"/>
</dbReference>
<keyword evidence="5" id="KW-0863">Zinc-finger</keyword>
<keyword evidence="3 5" id="KW-0808">Transferase</keyword>
<dbReference type="EC" id="2.3.2.27" evidence="5"/>
<evidence type="ECO:0000259" key="6">
    <source>
        <dbReference type="Pfam" id="PF18102"/>
    </source>
</evidence>
<dbReference type="GO" id="GO:0016567">
    <property type="term" value="P:protein ubiquitination"/>
    <property type="evidence" value="ECO:0007669"/>
    <property type="project" value="UniProtKB-UniRule"/>
</dbReference>
<keyword evidence="5" id="KW-0862">Zinc</keyword>
<evidence type="ECO:0000313" key="7">
    <source>
        <dbReference type="EMBL" id="KFP57805.1"/>
    </source>
</evidence>
<comment type="pathway">
    <text evidence="2 5">Protein modification; protein ubiquitination.</text>
</comment>
<dbReference type="OrthoDB" id="2449614at2759"/>
<feature type="non-terminal residue" evidence="7">
    <location>
        <position position="230"/>
    </location>
</feature>
<dbReference type="EMBL" id="KL330507">
    <property type="protein sequence ID" value="KFP57805.1"/>
    <property type="molecule type" value="Genomic_DNA"/>
</dbReference>
<proteinExistence type="inferred from homology"/>
<evidence type="ECO:0000256" key="2">
    <source>
        <dbReference type="ARBA" id="ARBA00004906"/>
    </source>
</evidence>
<reference evidence="7 8" key="1">
    <citation type="submission" date="2014-04" db="EMBL/GenBank/DDBJ databases">
        <title>Genome evolution of avian class.</title>
        <authorList>
            <person name="Zhang G."/>
            <person name="Li C."/>
        </authorList>
    </citation>
    <scope>NUCLEOTIDE SEQUENCE [LARGE SCALE GENOMIC DNA]</scope>
    <source>
        <strain evidence="7">BGI_N323</strain>
    </source>
</reference>
<organism evidence="7 8">
    <name type="scientific">Cathartes aura</name>
    <name type="common">Turkey vulture</name>
    <name type="synonym">Vultur aura</name>
    <dbReference type="NCBI Taxonomy" id="43455"/>
    <lineage>
        <taxon>Eukaryota</taxon>
        <taxon>Metazoa</taxon>
        <taxon>Chordata</taxon>
        <taxon>Craniata</taxon>
        <taxon>Vertebrata</taxon>
        <taxon>Euteleostomi</taxon>
        <taxon>Archelosauria</taxon>
        <taxon>Archosauria</taxon>
        <taxon>Dinosauria</taxon>
        <taxon>Saurischia</taxon>
        <taxon>Theropoda</taxon>
        <taxon>Coelurosauria</taxon>
        <taxon>Aves</taxon>
        <taxon>Neognathae</taxon>
        <taxon>Neoaves</taxon>
        <taxon>Telluraves</taxon>
        <taxon>Accipitrimorphae</taxon>
        <taxon>Accipitriformes</taxon>
        <taxon>Cathartidae</taxon>
        <taxon>Cathartes</taxon>
    </lineage>
</organism>
<keyword evidence="8" id="KW-1185">Reference proteome</keyword>
<dbReference type="GO" id="GO:0007219">
    <property type="term" value="P:Notch signaling pathway"/>
    <property type="evidence" value="ECO:0007669"/>
    <property type="project" value="InterPro"/>
</dbReference>
<gene>
    <name evidence="7" type="ORF">N323_06663</name>
</gene>
<dbReference type="Proteomes" id="UP000053745">
    <property type="component" value="Unassembled WGS sequence"/>
</dbReference>
<keyword evidence="4 5" id="KW-0479">Metal-binding</keyword>
<dbReference type="FunFam" id="3.30.40.10:FF:000097">
    <property type="entry name" value="E3 ubiquitin-protein ligase DTX4"/>
    <property type="match status" value="1"/>
</dbReference>
<sequence>PLLLPSLCRVPALPVKNLNGNPCHPALAGMMGILMCAAGLPVCLTRAPKPILHPPPVSKRVAGRWGHCGQALMASPPLPAAGKTPEDVVRRYIQKVKNPPDEDCTICMERLVASSGYEGVLSQRGIKPELVGKLGKCGHMYHLLCLLAMYNNGNKAIYGEKTGTQPPGKMEFHLIPHSLPGYTDSKTIRIVYDIPTGIQGPEHPNPGKKFTARGFPRHCYLPDNEKGRKV</sequence>
<evidence type="ECO:0000256" key="5">
    <source>
        <dbReference type="RuleBase" id="RU367105"/>
    </source>
</evidence>
<comment type="subcellular location">
    <subcellularLocation>
        <location evidence="5">Cytoplasm</location>
    </subcellularLocation>
</comment>
<dbReference type="GO" id="GO:0008270">
    <property type="term" value="F:zinc ion binding"/>
    <property type="evidence" value="ECO:0007669"/>
    <property type="project" value="UniProtKB-KW"/>
</dbReference>
<dbReference type="Gene3D" id="3.30.40.10">
    <property type="entry name" value="Zinc/RING finger domain, C3HC4 (zinc finger)"/>
    <property type="match status" value="1"/>
</dbReference>
<dbReference type="AlphaFoldDB" id="A0A091LMT2"/>
<comment type="catalytic activity">
    <reaction evidence="1 5">
        <text>S-ubiquitinyl-[E2 ubiquitin-conjugating enzyme]-L-cysteine + [acceptor protein]-L-lysine = [E2 ubiquitin-conjugating enzyme]-L-cysteine + N(6)-ubiquitinyl-[acceptor protein]-L-lysine.</text>
        <dbReference type="EC" id="2.3.2.27"/>
    </reaction>
</comment>
<evidence type="ECO:0000313" key="8">
    <source>
        <dbReference type="Proteomes" id="UP000053745"/>
    </source>
</evidence>
<dbReference type="Gene3D" id="3.30.390.130">
    <property type="match status" value="1"/>
</dbReference>
<dbReference type="GO" id="GO:0005737">
    <property type="term" value="C:cytoplasm"/>
    <property type="evidence" value="ECO:0007669"/>
    <property type="project" value="UniProtKB-SubCell"/>
</dbReference>
<dbReference type="GO" id="GO:0061630">
    <property type="term" value="F:ubiquitin protein ligase activity"/>
    <property type="evidence" value="ECO:0007669"/>
    <property type="project" value="UniProtKB-UniRule"/>
</dbReference>